<dbReference type="EMBL" id="SMGO01000001">
    <property type="protein sequence ID" value="TCK85778.1"/>
    <property type="molecule type" value="Genomic_DNA"/>
</dbReference>
<dbReference type="InterPro" id="IPR039968">
    <property type="entry name" value="BcerS-like"/>
</dbReference>
<evidence type="ECO:0000313" key="1">
    <source>
        <dbReference type="EMBL" id="TCK85778.1"/>
    </source>
</evidence>
<gene>
    <name evidence="1" type="ORF">C8N28_1094</name>
</gene>
<comment type="caution">
    <text evidence="1">The sequence shown here is derived from an EMBL/GenBank/DDBJ whole genome shotgun (WGS) entry which is preliminary data.</text>
</comment>
<dbReference type="PANTHER" id="PTHR41368">
    <property type="entry name" value="PROTEIN YGHO"/>
    <property type="match status" value="1"/>
</dbReference>
<dbReference type="AlphaFoldDB" id="A0A4R1M1E7"/>
<protein>
    <recommendedName>
        <fullName evidence="3">N-acetyltransferase domain-containing protein</fullName>
    </recommendedName>
</protein>
<proteinExistence type="predicted"/>
<name>A0A4R1M1E7_9SPHI</name>
<dbReference type="RefSeq" id="WP_132222252.1">
    <property type="nucleotide sequence ID" value="NZ_SMGO01000001.1"/>
</dbReference>
<dbReference type="InterPro" id="IPR016181">
    <property type="entry name" value="Acyl_CoA_acyltransferase"/>
</dbReference>
<evidence type="ECO:0008006" key="3">
    <source>
        <dbReference type="Google" id="ProtNLM"/>
    </source>
</evidence>
<sequence>MKVIEVNNQDLAESFIRVALQFYEDDANYIRPLNADIDEVFDPEKNISFKQGECIRWLLQDESGKYIGRIAAFYTKETVDNYELPAGGCGFFECINSQEAAFVLFDTAKAWLSSKGLEAMDGPINFGERHKWWGLLAEGFYEPCYTCNYNPTYYQALFEAYGFQLYYKQYTYWRDVRMTLDTRYADRAKNILANRGYTFAHVNKSNLDEAARNFRSVYNKAWAKHAGIGEMSEVQAQELLRNMRPIIDPKLIWFAFYNNEPVGFWISIPDLNQLIVKYLPGKLTWWGKLLFMWRKFTKQNKTMFGVIFGVIPEHQKRGLEIALIVESAKLVQDKNMPYEELQMNWIGDFNPKMMRVAEQIGARIYKTHHTYRYLFDRNKEFERYPIL</sequence>
<reference evidence="1 2" key="1">
    <citation type="submission" date="2019-03" db="EMBL/GenBank/DDBJ databases">
        <title>Genomic Encyclopedia of Archaeal and Bacterial Type Strains, Phase II (KMG-II): from individual species to whole genera.</title>
        <authorList>
            <person name="Goeker M."/>
        </authorList>
    </citation>
    <scope>NUCLEOTIDE SEQUENCE [LARGE SCALE GENOMIC DNA]</scope>
    <source>
        <strain evidence="1 2">DSM 22554</strain>
    </source>
</reference>
<dbReference type="OrthoDB" id="9806005at2"/>
<dbReference type="SUPFAM" id="SSF55729">
    <property type="entry name" value="Acyl-CoA N-acyltransferases (Nat)"/>
    <property type="match status" value="1"/>
</dbReference>
<keyword evidence="2" id="KW-1185">Reference proteome</keyword>
<dbReference type="Gene3D" id="3.40.630.30">
    <property type="match status" value="1"/>
</dbReference>
<dbReference type="PANTHER" id="PTHR41368:SF1">
    <property type="entry name" value="PROTEIN YGHO"/>
    <property type="match status" value="1"/>
</dbReference>
<dbReference type="Proteomes" id="UP000294616">
    <property type="component" value="Unassembled WGS sequence"/>
</dbReference>
<organism evidence="1 2">
    <name type="scientific">Albibacterium bauzanense</name>
    <dbReference type="NCBI Taxonomy" id="653929"/>
    <lineage>
        <taxon>Bacteria</taxon>
        <taxon>Pseudomonadati</taxon>
        <taxon>Bacteroidota</taxon>
        <taxon>Sphingobacteriia</taxon>
        <taxon>Sphingobacteriales</taxon>
        <taxon>Sphingobacteriaceae</taxon>
        <taxon>Albibacterium</taxon>
    </lineage>
</organism>
<evidence type="ECO:0000313" key="2">
    <source>
        <dbReference type="Proteomes" id="UP000294616"/>
    </source>
</evidence>
<accession>A0A4R1M1E7</accession>